<proteinExistence type="predicted"/>
<sequence length="100" mass="10923">MNQPVEVDIPHQLGRAGVRHRIDGGIDKLAGMIPGGVLHDKSWDGDTLHFTVSGMGQTVKARCEMHDAHVHAVLDLPPMLAMFANKIREKLGRDGPALLR</sequence>
<evidence type="ECO:0008006" key="3">
    <source>
        <dbReference type="Google" id="ProtNLM"/>
    </source>
</evidence>
<dbReference type="EMBL" id="QFNF01000019">
    <property type="protein sequence ID" value="PZO77485.1"/>
    <property type="molecule type" value="Genomic_DNA"/>
</dbReference>
<protein>
    <recommendedName>
        <fullName evidence="3">Polyhydroxyalkanoic acid system protein</fullName>
    </recommendedName>
</protein>
<dbReference type="Proteomes" id="UP000248614">
    <property type="component" value="Unassembled WGS sequence"/>
</dbReference>
<gene>
    <name evidence="1" type="ORF">DI632_08930</name>
</gene>
<evidence type="ECO:0000313" key="2">
    <source>
        <dbReference type="Proteomes" id="UP000248614"/>
    </source>
</evidence>
<evidence type="ECO:0000313" key="1">
    <source>
        <dbReference type="EMBL" id="PZO77485.1"/>
    </source>
</evidence>
<organism evidence="1 2">
    <name type="scientific">Sphingomonas hengshuiensis</name>
    <dbReference type="NCBI Taxonomy" id="1609977"/>
    <lineage>
        <taxon>Bacteria</taxon>
        <taxon>Pseudomonadati</taxon>
        <taxon>Pseudomonadota</taxon>
        <taxon>Alphaproteobacteria</taxon>
        <taxon>Sphingomonadales</taxon>
        <taxon>Sphingomonadaceae</taxon>
        <taxon>Sphingomonas</taxon>
    </lineage>
</organism>
<dbReference type="AlphaFoldDB" id="A0A2W5B2H0"/>
<name>A0A2W5B2H0_9SPHN</name>
<comment type="caution">
    <text evidence="1">The sequence shown here is derived from an EMBL/GenBank/DDBJ whole genome shotgun (WGS) entry which is preliminary data.</text>
</comment>
<dbReference type="InterPro" id="IPR013433">
    <property type="entry name" value="PHA_gran_rgn"/>
</dbReference>
<dbReference type="Pfam" id="PF09650">
    <property type="entry name" value="PHA_gran_rgn"/>
    <property type="match status" value="1"/>
</dbReference>
<accession>A0A2W5B2H0</accession>
<reference evidence="1 2" key="1">
    <citation type="submission" date="2017-08" db="EMBL/GenBank/DDBJ databases">
        <title>Infants hospitalized years apart are colonized by the same room-sourced microbial strains.</title>
        <authorList>
            <person name="Brooks B."/>
            <person name="Olm M.R."/>
            <person name="Firek B.A."/>
            <person name="Baker R."/>
            <person name="Thomas B.C."/>
            <person name="Morowitz M.J."/>
            <person name="Banfield J.F."/>
        </authorList>
    </citation>
    <scope>NUCLEOTIDE SEQUENCE [LARGE SCALE GENOMIC DNA]</scope>
    <source>
        <strain evidence="1">S2_018_000_R3_110</strain>
    </source>
</reference>